<proteinExistence type="predicted"/>
<dbReference type="AlphaFoldDB" id="A0A397S8L4"/>
<organism evidence="3 4">
    <name type="scientific">Glomus cerebriforme</name>
    <dbReference type="NCBI Taxonomy" id="658196"/>
    <lineage>
        <taxon>Eukaryota</taxon>
        <taxon>Fungi</taxon>
        <taxon>Fungi incertae sedis</taxon>
        <taxon>Mucoromycota</taxon>
        <taxon>Glomeromycotina</taxon>
        <taxon>Glomeromycetes</taxon>
        <taxon>Glomerales</taxon>
        <taxon>Glomeraceae</taxon>
        <taxon>Glomus</taxon>
    </lineage>
</organism>
<evidence type="ECO:0000259" key="2">
    <source>
        <dbReference type="PROSITE" id="PS50828"/>
    </source>
</evidence>
<dbReference type="Pfam" id="PF01713">
    <property type="entry name" value="Smr"/>
    <property type="match status" value="1"/>
</dbReference>
<dbReference type="Gene3D" id="3.30.1370.110">
    <property type="match status" value="1"/>
</dbReference>
<keyword evidence="4" id="KW-1185">Reference proteome</keyword>
<evidence type="ECO:0000313" key="3">
    <source>
        <dbReference type="EMBL" id="RIA80347.1"/>
    </source>
</evidence>
<feature type="region of interest" description="Disordered" evidence="1">
    <location>
        <begin position="95"/>
        <end position="165"/>
    </location>
</feature>
<dbReference type="InterPro" id="IPR036063">
    <property type="entry name" value="Smr_dom_sf"/>
</dbReference>
<reference evidence="3 4" key="1">
    <citation type="submission" date="2018-06" db="EMBL/GenBank/DDBJ databases">
        <title>Comparative genomics reveals the genomic features of Rhizophagus irregularis, R. cerebriforme, R. diaphanum and Gigaspora rosea, and their symbiotic lifestyle signature.</title>
        <authorList>
            <person name="Morin E."/>
            <person name="San Clemente H."/>
            <person name="Chen E.C.H."/>
            <person name="De La Providencia I."/>
            <person name="Hainaut M."/>
            <person name="Kuo A."/>
            <person name="Kohler A."/>
            <person name="Murat C."/>
            <person name="Tang N."/>
            <person name="Roy S."/>
            <person name="Loubradou J."/>
            <person name="Henrissat B."/>
            <person name="Grigoriev I.V."/>
            <person name="Corradi N."/>
            <person name="Roux C."/>
            <person name="Martin F.M."/>
        </authorList>
    </citation>
    <scope>NUCLEOTIDE SEQUENCE [LARGE SCALE GENOMIC DNA]</scope>
    <source>
        <strain evidence="3 4">DAOM 227022</strain>
    </source>
</reference>
<accession>A0A397S8L4</accession>
<dbReference type="OrthoDB" id="2389671at2759"/>
<feature type="domain" description="Smr" evidence="2">
    <location>
        <begin position="35"/>
        <end position="90"/>
    </location>
</feature>
<feature type="compositionally biased region" description="Polar residues" evidence="1">
    <location>
        <begin position="140"/>
        <end position="149"/>
    </location>
</feature>
<evidence type="ECO:0000256" key="1">
    <source>
        <dbReference type="SAM" id="MobiDB-lite"/>
    </source>
</evidence>
<dbReference type="EMBL" id="QKYT01000988">
    <property type="protein sequence ID" value="RIA80347.1"/>
    <property type="molecule type" value="Genomic_DNA"/>
</dbReference>
<name>A0A397S8L4_9GLOM</name>
<sequence length="165" mass="18587">MEDDIKLLRKSLGDDLKIKSPKDGHPKDPANLIQIDFHGLTVEQTEPILQRFKDSEKLLKQAACVRFITGHGRSRETEAKLKPLVSKFLNINYRRETGKKVDEKAKGHIDLMIKRNNGQKNGNDSKPAANESKPRKSKGTENSFTTNGKKSSRKSPAPPRAKNHH</sequence>
<dbReference type="PROSITE" id="PS50828">
    <property type="entry name" value="SMR"/>
    <property type="match status" value="1"/>
</dbReference>
<dbReference type="SUPFAM" id="SSF160443">
    <property type="entry name" value="SMR domain-like"/>
    <property type="match status" value="1"/>
</dbReference>
<evidence type="ECO:0000313" key="4">
    <source>
        <dbReference type="Proteomes" id="UP000265703"/>
    </source>
</evidence>
<protein>
    <recommendedName>
        <fullName evidence="2">Smr domain-containing protein</fullName>
    </recommendedName>
</protein>
<gene>
    <name evidence="3" type="ORF">C1645_810485</name>
</gene>
<feature type="compositionally biased region" description="Basic and acidic residues" evidence="1">
    <location>
        <begin position="95"/>
        <end position="113"/>
    </location>
</feature>
<dbReference type="InterPro" id="IPR002625">
    <property type="entry name" value="Smr_dom"/>
</dbReference>
<comment type="caution">
    <text evidence="3">The sequence shown here is derived from an EMBL/GenBank/DDBJ whole genome shotgun (WGS) entry which is preliminary data.</text>
</comment>
<dbReference type="Proteomes" id="UP000265703">
    <property type="component" value="Unassembled WGS sequence"/>
</dbReference>